<dbReference type="Gene3D" id="1.10.150.130">
    <property type="match status" value="1"/>
</dbReference>
<keyword evidence="2" id="KW-0229">DNA integration</keyword>
<dbReference type="GO" id="GO:0006310">
    <property type="term" value="P:DNA recombination"/>
    <property type="evidence" value="ECO:0007669"/>
    <property type="project" value="UniProtKB-KW"/>
</dbReference>
<dbReference type="PROSITE" id="PS51898">
    <property type="entry name" value="TYR_RECOMBINASE"/>
    <property type="match status" value="1"/>
</dbReference>
<dbReference type="Gene3D" id="1.10.443.10">
    <property type="entry name" value="Intergrase catalytic core"/>
    <property type="match status" value="1"/>
</dbReference>
<protein>
    <recommendedName>
        <fullName evidence="10">Tyrosine-type recombinase/integrase</fullName>
    </recommendedName>
</protein>
<feature type="domain" description="Tyr recombinase" evidence="6">
    <location>
        <begin position="347"/>
        <end position="534"/>
    </location>
</feature>
<feature type="domain" description="Core-binding (CB)" evidence="7">
    <location>
        <begin position="242"/>
        <end position="327"/>
    </location>
</feature>
<dbReference type="InterPro" id="IPR002104">
    <property type="entry name" value="Integrase_catalytic"/>
</dbReference>
<comment type="similarity">
    <text evidence="1">Belongs to the 'phage' integrase family.</text>
</comment>
<evidence type="ECO:0000256" key="4">
    <source>
        <dbReference type="ARBA" id="ARBA00023172"/>
    </source>
</evidence>
<evidence type="ECO:0000313" key="8">
    <source>
        <dbReference type="EMBL" id="RGW35700.1"/>
    </source>
</evidence>
<evidence type="ECO:0000313" key="9">
    <source>
        <dbReference type="Proteomes" id="UP000285150"/>
    </source>
</evidence>
<name>A0A413BAB7_BACSE</name>
<evidence type="ECO:0000259" key="6">
    <source>
        <dbReference type="PROSITE" id="PS51898"/>
    </source>
</evidence>
<reference evidence="8 9" key="1">
    <citation type="submission" date="2018-08" db="EMBL/GenBank/DDBJ databases">
        <title>A genome reference for cultivated species of the human gut microbiota.</title>
        <authorList>
            <person name="Zou Y."/>
            <person name="Xue W."/>
            <person name="Luo G."/>
        </authorList>
    </citation>
    <scope>NUCLEOTIDE SEQUENCE [LARGE SCALE GENOMIC DNA]</scope>
    <source>
        <strain evidence="8 9">AF12-7</strain>
    </source>
</reference>
<evidence type="ECO:0000256" key="2">
    <source>
        <dbReference type="ARBA" id="ARBA00022908"/>
    </source>
</evidence>
<dbReference type="InterPro" id="IPR010998">
    <property type="entry name" value="Integrase_recombinase_N"/>
</dbReference>
<dbReference type="Proteomes" id="UP000285150">
    <property type="component" value="Unassembled WGS sequence"/>
</dbReference>
<dbReference type="InterPro" id="IPR011010">
    <property type="entry name" value="DNA_brk_join_enz"/>
</dbReference>
<gene>
    <name evidence="8" type="ORF">DWV77_03900</name>
</gene>
<dbReference type="GO" id="GO:0003677">
    <property type="term" value="F:DNA binding"/>
    <property type="evidence" value="ECO:0007669"/>
    <property type="project" value="UniProtKB-UniRule"/>
</dbReference>
<dbReference type="InterPro" id="IPR044068">
    <property type="entry name" value="CB"/>
</dbReference>
<dbReference type="Pfam" id="PF00589">
    <property type="entry name" value="Phage_integrase"/>
    <property type="match status" value="1"/>
</dbReference>
<evidence type="ECO:0000259" key="7">
    <source>
        <dbReference type="PROSITE" id="PS51900"/>
    </source>
</evidence>
<evidence type="ECO:0000256" key="3">
    <source>
        <dbReference type="ARBA" id="ARBA00023125"/>
    </source>
</evidence>
<evidence type="ECO:0000256" key="1">
    <source>
        <dbReference type="ARBA" id="ARBA00008857"/>
    </source>
</evidence>
<dbReference type="PANTHER" id="PTHR30349:SF41">
    <property type="entry name" value="INTEGRASE_RECOMBINASE PROTEIN MJ0367-RELATED"/>
    <property type="match status" value="1"/>
</dbReference>
<comment type="caution">
    <text evidence="8">The sequence shown here is derived from an EMBL/GenBank/DDBJ whole genome shotgun (WGS) entry which is preliminary data.</text>
</comment>
<dbReference type="InterPro" id="IPR050090">
    <property type="entry name" value="Tyrosine_recombinase_XerCD"/>
</dbReference>
<keyword evidence="3 5" id="KW-0238">DNA-binding</keyword>
<keyword evidence="4" id="KW-0233">DNA recombination</keyword>
<organism evidence="8 9">
    <name type="scientific">Bacteroides stercoris</name>
    <dbReference type="NCBI Taxonomy" id="46506"/>
    <lineage>
        <taxon>Bacteria</taxon>
        <taxon>Pseudomonadati</taxon>
        <taxon>Bacteroidota</taxon>
        <taxon>Bacteroidia</taxon>
        <taxon>Bacteroidales</taxon>
        <taxon>Bacteroidaceae</taxon>
        <taxon>Bacteroides</taxon>
    </lineage>
</organism>
<dbReference type="SUPFAM" id="SSF56349">
    <property type="entry name" value="DNA breaking-rejoining enzymes"/>
    <property type="match status" value="1"/>
</dbReference>
<dbReference type="AlphaFoldDB" id="A0A413BAB7"/>
<dbReference type="InterPro" id="IPR013762">
    <property type="entry name" value="Integrase-like_cat_sf"/>
</dbReference>
<dbReference type="PANTHER" id="PTHR30349">
    <property type="entry name" value="PHAGE INTEGRASE-RELATED"/>
    <property type="match status" value="1"/>
</dbReference>
<accession>A0A413BAB7</accession>
<evidence type="ECO:0008006" key="10">
    <source>
        <dbReference type="Google" id="ProtNLM"/>
    </source>
</evidence>
<dbReference type="EMBL" id="QSAF01000003">
    <property type="protein sequence ID" value="RGW35700.1"/>
    <property type="molecule type" value="Genomic_DNA"/>
</dbReference>
<sequence length="542" mass="62483">MLNIMPMLKQLITDKRNLSKHLAVPLLKEREAYLESLSQKGLARSTLQIRAIYLPHIIRLLKLIDGTSKECVSLVDIDAAAEKWSTSSHTGKPRISPSTKKLFTQIAIEWLIHINRMDKRYTRTIIACGNLQDSGTIRKYYEYPFFEERISYLEHMRAEGFKPYVIRRTAIYQLHAIDFLHLTTLRKVEHYEIEAAAYAWNNTNTTAKNKVIGRILAFNGFKWHTINWLKHLKLYEAPAECIPWKDILISYLDYITELGGSNATRTMRYYMIRKFLCFLEAKGSSPQKLTLSLIDEYINELSKNDKRNRVTCANVATGLRSFVNYLEQMQWCPQGLGMGIRQPRRYKLGELPSSPEWNVVKDIVISKDTDLPTDIRNHAILMLLSVYSLRCSEVINLKLKDLDWRAETIQFIRAKNGKPQVFPLKKEVGNAIIRYIRKVRPNQAGSGYVFLCMRAPYRKLSCGAIYNFVSAEFKNRGVELEHYGPHAIRKAGATHMINNGVSLKTISAHLGHQQLDTTRIYAKVDLVNLRKVADIDWKGVLT</sequence>
<dbReference type="PROSITE" id="PS51900">
    <property type="entry name" value="CB"/>
    <property type="match status" value="1"/>
</dbReference>
<dbReference type="GO" id="GO:0015074">
    <property type="term" value="P:DNA integration"/>
    <property type="evidence" value="ECO:0007669"/>
    <property type="project" value="UniProtKB-KW"/>
</dbReference>
<proteinExistence type="inferred from homology"/>
<evidence type="ECO:0000256" key="5">
    <source>
        <dbReference type="PROSITE-ProRule" id="PRU01248"/>
    </source>
</evidence>